<feature type="signal peptide" evidence="2">
    <location>
        <begin position="1"/>
        <end position="28"/>
    </location>
</feature>
<keyword evidence="1 2" id="KW-0732">Signal</keyword>
<evidence type="ECO:0000256" key="2">
    <source>
        <dbReference type="SAM" id="SignalP"/>
    </source>
</evidence>
<dbReference type="PROSITE" id="PS51318">
    <property type="entry name" value="TAT"/>
    <property type="match status" value="1"/>
</dbReference>
<dbReference type="Proteomes" id="UP000595636">
    <property type="component" value="Chromosome"/>
</dbReference>
<dbReference type="Gene3D" id="3.40.190.10">
    <property type="entry name" value="Periplasmic binding protein-like II"/>
    <property type="match status" value="2"/>
</dbReference>
<dbReference type="RefSeq" id="WP_200393812.1">
    <property type="nucleotide sequence ID" value="NZ_CP066831.1"/>
</dbReference>
<dbReference type="PANTHER" id="PTHR30006:SF2">
    <property type="entry name" value="ABC TRANSPORTER SUBSTRATE-BINDING PROTEIN"/>
    <property type="match status" value="1"/>
</dbReference>
<dbReference type="Pfam" id="PF13343">
    <property type="entry name" value="SBP_bac_6"/>
    <property type="match status" value="1"/>
</dbReference>
<organism evidence="3 4">
    <name type="scientific">Streptomyces liliifuscus</name>
    <dbReference type="NCBI Taxonomy" id="2797636"/>
    <lineage>
        <taxon>Bacteria</taxon>
        <taxon>Bacillati</taxon>
        <taxon>Actinomycetota</taxon>
        <taxon>Actinomycetes</taxon>
        <taxon>Kitasatosporales</taxon>
        <taxon>Streptomycetaceae</taxon>
        <taxon>Streptomyces</taxon>
    </lineage>
</organism>
<evidence type="ECO:0000313" key="3">
    <source>
        <dbReference type="EMBL" id="QQM38646.1"/>
    </source>
</evidence>
<protein>
    <submittedName>
        <fullName evidence="3">ABC transporter substrate-binding protein</fullName>
    </submittedName>
</protein>
<evidence type="ECO:0000313" key="4">
    <source>
        <dbReference type="Proteomes" id="UP000595636"/>
    </source>
</evidence>
<reference evidence="3 4" key="1">
    <citation type="submission" date="2020-12" db="EMBL/GenBank/DDBJ databases">
        <title>A novel species.</title>
        <authorList>
            <person name="Li K."/>
        </authorList>
    </citation>
    <scope>NUCLEOTIDE SEQUENCE [LARGE SCALE GENOMIC DNA]</scope>
    <source>
        <strain evidence="3 4">ZYC-3</strain>
    </source>
</reference>
<gene>
    <name evidence="3" type="ORF">JEQ17_03625</name>
</gene>
<dbReference type="SUPFAM" id="SSF53850">
    <property type="entry name" value="Periplasmic binding protein-like II"/>
    <property type="match status" value="1"/>
</dbReference>
<name>A0A7T7KU62_9ACTN</name>
<dbReference type="InterPro" id="IPR006311">
    <property type="entry name" value="TAT_signal"/>
</dbReference>
<dbReference type="PANTHER" id="PTHR30006">
    <property type="entry name" value="THIAMINE-BINDING PERIPLASMIC PROTEIN-RELATED"/>
    <property type="match status" value="1"/>
</dbReference>
<sequence>MPNLPSRRRVLAVGAGAALGAGAFGASAVPASASPAASRRSSGREETRTLDELYRAALAEGGKLVVYAGGDTPTQQDGTKAAFKDRFPDIDLTLIVDYSKYHDVRVDNQFATDTLVPDVVQFQTLQDFDRWKRLGRLLHYKPAGFSKVYDKFRDPQGAWVATGAIAFSFMYNTAAVGSGARLTPRDLVDPKWKGRIASSYPHDDDAVLYLYALYAQKYGWDWVAELAAQDVQFARGSNSPGDAVFGGRKTIGVGTAGSAAGSSPVTFAIDARHPFMAWGQRAAILEQAKNSTAAKLFLNWQLSTEHQQQSFNGWSVRTDVTPPAGLKQIWEYPNAHVDGFPRFMADRAEVERWKQTFALYFGEVKGDPTPGWLGLHPGA</sequence>
<keyword evidence="4" id="KW-1185">Reference proteome</keyword>
<evidence type="ECO:0000256" key="1">
    <source>
        <dbReference type="ARBA" id="ARBA00022729"/>
    </source>
</evidence>
<feature type="chain" id="PRO_5038481412" evidence="2">
    <location>
        <begin position="29"/>
        <end position="379"/>
    </location>
</feature>
<accession>A0A7T7KU62</accession>
<dbReference type="EMBL" id="CP066831">
    <property type="protein sequence ID" value="QQM38646.1"/>
    <property type="molecule type" value="Genomic_DNA"/>
</dbReference>
<proteinExistence type="predicted"/>
<dbReference type="AlphaFoldDB" id="A0A7T7KU62"/>
<dbReference type="KEGG" id="slf:JEQ17_03625"/>